<gene>
    <name evidence="2" type="ORF">JOL62DRAFT_339951</name>
</gene>
<dbReference type="Proteomes" id="UP001367316">
    <property type="component" value="Unassembled WGS sequence"/>
</dbReference>
<name>A0ABR1NG57_9PEZI</name>
<organism evidence="2 3">
    <name type="scientific">Phyllosticta paracitricarpa</name>
    <dbReference type="NCBI Taxonomy" id="2016321"/>
    <lineage>
        <taxon>Eukaryota</taxon>
        <taxon>Fungi</taxon>
        <taxon>Dikarya</taxon>
        <taxon>Ascomycota</taxon>
        <taxon>Pezizomycotina</taxon>
        <taxon>Dothideomycetes</taxon>
        <taxon>Dothideomycetes incertae sedis</taxon>
        <taxon>Botryosphaeriales</taxon>
        <taxon>Phyllostictaceae</taxon>
        <taxon>Phyllosticta</taxon>
    </lineage>
</organism>
<feature type="region of interest" description="Disordered" evidence="1">
    <location>
        <begin position="87"/>
        <end position="204"/>
    </location>
</feature>
<evidence type="ECO:0000256" key="1">
    <source>
        <dbReference type="SAM" id="MobiDB-lite"/>
    </source>
</evidence>
<feature type="compositionally biased region" description="Basic residues" evidence="1">
    <location>
        <begin position="177"/>
        <end position="186"/>
    </location>
</feature>
<protein>
    <submittedName>
        <fullName evidence="2">Uncharacterized protein</fullName>
    </submittedName>
</protein>
<comment type="caution">
    <text evidence="2">The sequence shown here is derived from an EMBL/GenBank/DDBJ whole genome shotgun (WGS) entry which is preliminary data.</text>
</comment>
<accession>A0ABR1NG57</accession>
<keyword evidence="3" id="KW-1185">Reference proteome</keyword>
<feature type="compositionally biased region" description="Basic and acidic residues" evidence="1">
    <location>
        <begin position="153"/>
        <end position="165"/>
    </location>
</feature>
<evidence type="ECO:0000313" key="3">
    <source>
        <dbReference type="Proteomes" id="UP001367316"/>
    </source>
</evidence>
<feature type="compositionally biased region" description="Low complexity" evidence="1">
    <location>
        <begin position="120"/>
        <end position="149"/>
    </location>
</feature>
<reference evidence="2 3" key="1">
    <citation type="submission" date="2024-04" db="EMBL/GenBank/DDBJ databases">
        <title>Phyllosticta paracitricarpa is synonymous to the EU quarantine fungus P. citricarpa based on phylogenomic analyses.</title>
        <authorList>
            <consortium name="Lawrence Berkeley National Laboratory"/>
            <person name="Van ingen-buijs V.A."/>
            <person name="Van westerhoven A.C."/>
            <person name="Haridas S."/>
            <person name="Skiadas P."/>
            <person name="Martin F."/>
            <person name="Groenewald J.Z."/>
            <person name="Crous P.W."/>
            <person name="Seidl M.F."/>
        </authorList>
    </citation>
    <scope>NUCLEOTIDE SEQUENCE [LARGE SCALE GENOMIC DNA]</scope>
    <source>
        <strain evidence="2 3">CBS 141358</strain>
    </source>
</reference>
<evidence type="ECO:0000313" key="2">
    <source>
        <dbReference type="EMBL" id="KAK7613768.1"/>
    </source>
</evidence>
<dbReference type="EMBL" id="JBBPBF010000005">
    <property type="protein sequence ID" value="KAK7613768.1"/>
    <property type="molecule type" value="Genomic_DNA"/>
</dbReference>
<proteinExistence type="predicted"/>
<sequence length="204" mass="23336">MGSRFEDESCVVNSPRLLATSISRTSQCDLPIDHGFTRKLRKFARDNATRSIIQHRSRWAPPPRLRPHPRRTLLVIQLHRLSLHDAPKHDAAPAHPPPPHLDHPHPRPRRPHRRNDPRNARASPLAIQPSQRQQQQHQRAAAIVRAPARPARRAHDAFPPHEQGSRRAHGRPLPALPRRRPPPRRPARMESHLPRVPVPARVVG</sequence>